<proteinExistence type="predicted"/>
<accession>A0A931I9L8</accession>
<keyword evidence="1" id="KW-0472">Membrane</keyword>
<dbReference type="Proteomes" id="UP000655751">
    <property type="component" value="Unassembled WGS sequence"/>
</dbReference>
<evidence type="ECO:0000313" key="3">
    <source>
        <dbReference type="Proteomes" id="UP000655751"/>
    </source>
</evidence>
<dbReference type="RefSeq" id="WP_196148742.1">
    <property type="nucleotide sequence ID" value="NZ_JADMLG010000003.1"/>
</dbReference>
<protein>
    <recommendedName>
        <fullName evidence="4">PH domain-containing protein</fullName>
    </recommendedName>
</protein>
<dbReference type="EMBL" id="JADMLG010000003">
    <property type="protein sequence ID" value="MBH0776400.1"/>
    <property type="molecule type" value="Genomic_DNA"/>
</dbReference>
<keyword evidence="1" id="KW-0812">Transmembrane</keyword>
<name>A0A931I9L8_9NOCA</name>
<evidence type="ECO:0000313" key="2">
    <source>
        <dbReference type="EMBL" id="MBH0776400.1"/>
    </source>
</evidence>
<keyword evidence="1" id="KW-1133">Transmembrane helix</keyword>
<gene>
    <name evidence="2" type="ORF">IT779_08895</name>
</gene>
<keyword evidence="3" id="KW-1185">Reference proteome</keyword>
<comment type="caution">
    <text evidence="2">The sequence shown here is derived from an EMBL/GenBank/DDBJ whole genome shotgun (WGS) entry which is preliminary data.</text>
</comment>
<feature type="transmembrane region" description="Helical" evidence="1">
    <location>
        <begin position="55"/>
        <end position="74"/>
    </location>
</feature>
<evidence type="ECO:0000256" key="1">
    <source>
        <dbReference type="SAM" id="Phobius"/>
    </source>
</evidence>
<organism evidence="2 3">
    <name type="scientific">Nocardia bovistercoris</name>
    <dbReference type="NCBI Taxonomy" id="2785916"/>
    <lineage>
        <taxon>Bacteria</taxon>
        <taxon>Bacillati</taxon>
        <taxon>Actinomycetota</taxon>
        <taxon>Actinomycetes</taxon>
        <taxon>Mycobacteriales</taxon>
        <taxon>Nocardiaceae</taxon>
        <taxon>Nocardia</taxon>
    </lineage>
</organism>
<dbReference type="AlphaFoldDB" id="A0A931I9L8"/>
<feature type="transmembrane region" description="Helical" evidence="1">
    <location>
        <begin position="12"/>
        <end position="35"/>
    </location>
</feature>
<reference evidence="2" key="1">
    <citation type="submission" date="2020-11" db="EMBL/GenBank/DDBJ databases">
        <title>Nocardia NEAU-351.nov., a novel actinomycete isolated from the cow dung.</title>
        <authorList>
            <person name="Zhang X."/>
        </authorList>
    </citation>
    <scope>NUCLEOTIDE SEQUENCE</scope>
    <source>
        <strain evidence="2">NEAU-351</strain>
    </source>
</reference>
<evidence type="ECO:0008006" key="4">
    <source>
        <dbReference type="Google" id="ProtNLM"/>
    </source>
</evidence>
<sequence length="159" mass="17199">MSSTTYRQSPSALLDTWLCLAAGFLFGGAGVAVVVSALLSVGSEVSRADRSGVEFGVVLGLMWCAVGAVGLWAAREIWRTTPRLVITPEGLTHWHGGLVTAFDWSEIELIHIAGGRYGRLTVVARRFDPYRIDTADLRASADAIAHTIREYQPSALIVR</sequence>